<dbReference type="AlphaFoldDB" id="A0A9E4K2D3"/>
<gene>
    <name evidence="7" type="primary">radC</name>
    <name evidence="7" type="ORF">JAZ04_01310</name>
</gene>
<dbReference type="NCBIfam" id="TIGR00608">
    <property type="entry name" value="radc"/>
    <property type="match status" value="1"/>
</dbReference>
<dbReference type="EMBL" id="JAEPDI010000001">
    <property type="protein sequence ID" value="MCG7937484.1"/>
    <property type="molecule type" value="Genomic_DNA"/>
</dbReference>
<proteinExistence type="predicted"/>
<keyword evidence="5" id="KW-0482">Metalloprotease</keyword>
<protein>
    <submittedName>
        <fullName evidence="7">DNA repair protein RadC</fullName>
    </submittedName>
</protein>
<keyword evidence="2" id="KW-0479">Metal-binding</keyword>
<dbReference type="PROSITE" id="PS50249">
    <property type="entry name" value="MPN"/>
    <property type="match status" value="1"/>
</dbReference>
<dbReference type="GO" id="GO:0046872">
    <property type="term" value="F:metal ion binding"/>
    <property type="evidence" value="ECO:0007669"/>
    <property type="project" value="UniProtKB-KW"/>
</dbReference>
<dbReference type="InterPro" id="IPR020891">
    <property type="entry name" value="UPF0758_CS"/>
</dbReference>
<dbReference type="Proteomes" id="UP000886687">
    <property type="component" value="Unassembled WGS sequence"/>
</dbReference>
<dbReference type="PANTHER" id="PTHR30471">
    <property type="entry name" value="DNA REPAIR PROTEIN RADC"/>
    <property type="match status" value="1"/>
</dbReference>
<keyword evidence="1" id="KW-0645">Protease</keyword>
<dbReference type="InterPro" id="IPR001405">
    <property type="entry name" value="UPF0758"/>
</dbReference>
<dbReference type="PROSITE" id="PS01302">
    <property type="entry name" value="UPF0758"/>
    <property type="match status" value="1"/>
</dbReference>
<accession>A0A9E4K2D3</accession>
<dbReference type="InterPro" id="IPR037518">
    <property type="entry name" value="MPN"/>
</dbReference>
<feature type="domain" description="MPN" evidence="6">
    <location>
        <begin position="51"/>
        <end position="173"/>
    </location>
</feature>
<dbReference type="PANTHER" id="PTHR30471:SF6">
    <property type="entry name" value="UPF0758 PROTEIN VC_0510"/>
    <property type="match status" value="1"/>
</dbReference>
<evidence type="ECO:0000256" key="2">
    <source>
        <dbReference type="ARBA" id="ARBA00022723"/>
    </source>
</evidence>
<dbReference type="GO" id="GO:0008237">
    <property type="term" value="F:metallopeptidase activity"/>
    <property type="evidence" value="ECO:0007669"/>
    <property type="project" value="UniProtKB-KW"/>
</dbReference>
<reference evidence="7" key="1">
    <citation type="journal article" date="2021" name="Proc. Natl. Acad. Sci. U.S.A.">
        <title>Global biogeography of chemosynthetic symbionts reveals both localized and globally distributed symbiont groups. .</title>
        <authorList>
            <person name="Osvatic J.T."/>
            <person name="Wilkins L.G.E."/>
            <person name="Leibrecht L."/>
            <person name="Leray M."/>
            <person name="Zauner S."/>
            <person name="Polzin J."/>
            <person name="Camacho Y."/>
            <person name="Gros O."/>
            <person name="van Gils J.A."/>
            <person name="Eisen J.A."/>
            <person name="Petersen J.M."/>
            <person name="Yuen B."/>
        </authorList>
    </citation>
    <scope>NUCLEOTIDE SEQUENCE</scope>
    <source>
        <strain evidence="7">MAGL173</strain>
    </source>
</reference>
<evidence type="ECO:0000256" key="3">
    <source>
        <dbReference type="ARBA" id="ARBA00022801"/>
    </source>
</evidence>
<evidence type="ECO:0000313" key="8">
    <source>
        <dbReference type="Proteomes" id="UP000886687"/>
    </source>
</evidence>
<dbReference type="SUPFAM" id="SSF102712">
    <property type="entry name" value="JAB1/MPN domain"/>
    <property type="match status" value="1"/>
</dbReference>
<name>A0A9E4K2D3_9GAMM</name>
<dbReference type="InterPro" id="IPR025657">
    <property type="entry name" value="RadC_JAB"/>
</dbReference>
<evidence type="ECO:0000256" key="4">
    <source>
        <dbReference type="ARBA" id="ARBA00022833"/>
    </source>
</evidence>
<organism evidence="7 8">
    <name type="scientific">Candidatus Thiodiazotropha lotti</name>
    <dbReference type="NCBI Taxonomy" id="2792787"/>
    <lineage>
        <taxon>Bacteria</taxon>
        <taxon>Pseudomonadati</taxon>
        <taxon>Pseudomonadota</taxon>
        <taxon>Gammaproteobacteria</taxon>
        <taxon>Chromatiales</taxon>
        <taxon>Sedimenticolaceae</taxon>
        <taxon>Candidatus Thiodiazotropha</taxon>
    </lineage>
</organism>
<evidence type="ECO:0000256" key="5">
    <source>
        <dbReference type="ARBA" id="ARBA00023049"/>
    </source>
</evidence>
<keyword evidence="4" id="KW-0862">Zinc</keyword>
<dbReference type="Gene3D" id="3.40.140.10">
    <property type="entry name" value="Cytidine Deaminase, domain 2"/>
    <property type="match status" value="1"/>
</dbReference>
<keyword evidence="3" id="KW-0378">Hydrolase</keyword>
<dbReference type="GO" id="GO:0006508">
    <property type="term" value="P:proteolysis"/>
    <property type="evidence" value="ECO:0007669"/>
    <property type="project" value="UniProtKB-KW"/>
</dbReference>
<evidence type="ECO:0000259" key="6">
    <source>
        <dbReference type="PROSITE" id="PS50249"/>
    </source>
</evidence>
<dbReference type="Pfam" id="PF04002">
    <property type="entry name" value="RadC"/>
    <property type="match status" value="1"/>
</dbReference>
<evidence type="ECO:0000313" key="7">
    <source>
        <dbReference type="EMBL" id="MCG7937484.1"/>
    </source>
</evidence>
<evidence type="ECO:0000256" key="1">
    <source>
        <dbReference type="ARBA" id="ARBA00022670"/>
    </source>
</evidence>
<sequence length="173" mass="19641">MSVTSNIEQLTLLEHNRFEGMSTLDLNMVEQDTLISLALSVLANRYQKGQPLTSPAMMREYFQMRYGELEHEVFSMVMLDNRHRLIDVEEMFRGTIDGASVYPREVVKAALKWNAAAVAFIHNHPSGITQPSDADKRITERLKDALALIDVRVLDHLIVTHESTVSFAERGLL</sequence>
<comment type="caution">
    <text evidence="7">The sequence shown here is derived from an EMBL/GenBank/DDBJ whole genome shotgun (WGS) entry which is preliminary data.</text>
</comment>
<dbReference type="CDD" id="cd08071">
    <property type="entry name" value="MPN_DUF2466"/>
    <property type="match status" value="1"/>
</dbReference>